<gene>
    <name evidence="2" type="ORF">V5J35_000452</name>
</gene>
<keyword evidence="3" id="KW-1185">Reference proteome</keyword>
<organism evidence="2 3">
    <name type="scientific">Endozoicomonas lisbonensis</name>
    <dbReference type="NCBI Taxonomy" id="3120522"/>
    <lineage>
        <taxon>Bacteria</taxon>
        <taxon>Pseudomonadati</taxon>
        <taxon>Pseudomonadota</taxon>
        <taxon>Gammaproteobacteria</taxon>
        <taxon>Oceanospirillales</taxon>
        <taxon>Endozoicomonadaceae</taxon>
        <taxon>Endozoicomonas</taxon>
    </lineage>
</organism>
<dbReference type="EMBL" id="JBEWTB010000002">
    <property type="protein sequence ID" value="MET4755260.1"/>
    <property type="molecule type" value="Genomic_DNA"/>
</dbReference>
<protein>
    <submittedName>
        <fullName evidence="2">Uncharacterized protein</fullName>
    </submittedName>
</protein>
<accession>A0ABV2SBX6</accession>
<feature type="region of interest" description="Disordered" evidence="1">
    <location>
        <begin position="1"/>
        <end position="34"/>
    </location>
</feature>
<dbReference type="RefSeq" id="WP_354009702.1">
    <property type="nucleotide sequence ID" value="NZ_JBEWTA010000001.1"/>
</dbReference>
<comment type="caution">
    <text evidence="2">The sequence shown here is derived from an EMBL/GenBank/DDBJ whole genome shotgun (WGS) entry which is preliminary data.</text>
</comment>
<evidence type="ECO:0000313" key="3">
    <source>
        <dbReference type="Proteomes" id="UP001549366"/>
    </source>
</evidence>
<name>A0ABV2SBX6_9GAMM</name>
<dbReference type="Proteomes" id="UP001549366">
    <property type="component" value="Unassembled WGS sequence"/>
</dbReference>
<feature type="compositionally biased region" description="Low complexity" evidence="1">
    <location>
        <begin position="21"/>
        <end position="32"/>
    </location>
</feature>
<sequence length="266" mass="29542">MPITSSTEPAPLQAETEDLSDSASASANSRASGGEHLAPAITEALTAIENGQPLSKVSDILNPLIESPTASRMDKAQAHYAKALTIKTLLHNQVKTIGGHVCSVYNYGQLIRQYAVLEEATGQLQLPDIEQLREYTRAIEELSTIQPLYASIQNMTASYAKTLDAIADEQNTNPAFMQQLNQLREDIKQLSSSTRLIYNGCMDAQIIYGERGALLQKTQQKTGKDRRKNKIVREHRHIHKDIQSLRSVGNELKRYLKPLDERLTSS</sequence>
<evidence type="ECO:0000256" key="1">
    <source>
        <dbReference type="SAM" id="MobiDB-lite"/>
    </source>
</evidence>
<reference evidence="2 3" key="1">
    <citation type="submission" date="2024-06" db="EMBL/GenBank/DDBJ databases">
        <title>Genomic Encyclopedia of Type Strains, Phase V (KMG-V): Genome sequencing to study the core and pangenomes of soil and plant-associated prokaryotes.</title>
        <authorList>
            <person name="Whitman W."/>
        </authorList>
    </citation>
    <scope>NUCLEOTIDE SEQUENCE [LARGE SCALE GENOMIC DNA]</scope>
    <source>
        <strain evidence="2 3">NE40</strain>
    </source>
</reference>
<proteinExistence type="predicted"/>
<evidence type="ECO:0000313" key="2">
    <source>
        <dbReference type="EMBL" id="MET4755260.1"/>
    </source>
</evidence>